<evidence type="ECO:0000313" key="2">
    <source>
        <dbReference type="EMBL" id="MDP9865565.1"/>
    </source>
</evidence>
<dbReference type="InterPro" id="IPR004401">
    <property type="entry name" value="YbaB/EbfC"/>
</dbReference>
<dbReference type="EMBL" id="JAUSRB010000002">
    <property type="protein sequence ID" value="MDP9865565.1"/>
    <property type="molecule type" value="Genomic_DNA"/>
</dbReference>
<proteinExistence type="predicted"/>
<dbReference type="RefSeq" id="WP_306865106.1">
    <property type="nucleotide sequence ID" value="NZ_JAUSRB010000002.1"/>
</dbReference>
<gene>
    <name evidence="2" type="ORF">J2S55_004831</name>
</gene>
<sequence>MTTPYGDFGRSGDPEVDRLLEGFGKLSKQYEKMIDELSEANGQGEAADGLVRVEVGPEGSLIGVKIDPRAMRLGSEALADAIMEAATKAQTRATERLSEVMAPLTNQLEGFNHSVQDRLPRMGLTPRIDSDPQIAEALRELQKIRSEYEGR</sequence>
<keyword evidence="1 2" id="KW-0238">DNA-binding</keyword>
<dbReference type="Gene3D" id="3.30.1310.10">
    <property type="entry name" value="Nucleoid-associated protein YbaB-like domain"/>
    <property type="match status" value="1"/>
</dbReference>
<evidence type="ECO:0000256" key="1">
    <source>
        <dbReference type="ARBA" id="ARBA00023125"/>
    </source>
</evidence>
<name>A0ABT9RB00_9ACTN</name>
<dbReference type="GO" id="GO:0003677">
    <property type="term" value="F:DNA binding"/>
    <property type="evidence" value="ECO:0007669"/>
    <property type="project" value="UniProtKB-KW"/>
</dbReference>
<dbReference type="PANTHER" id="PTHR33449">
    <property type="entry name" value="NUCLEOID-ASSOCIATED PROTEIN YBAB"/>
    <property type="match status" value="1"/>
</dbReference>
<organism evidence="2 3">
    <name type="scientific">Streptosporangium brasiliense</name>
    <dbReference type="NCBI Taxonomy" id="47480"/>
    <lineage>
        <taxon>Bacteria</taxon>
        <taxon>Bacillati</taxon>
        <taxon>Actinomycetota</taxon>
        <taxon>Actinomycetes</taxon>
        <taxon>Streptosporangiales</taxon>
        <taxon>Streptosporangiaceae</taxon>
        <taxon>Streptosporangium</taxon>
    </lineage>
</organism>
<dbReference type="Proteomes" id="UP001230426">
    <property type="component" value="Unassembled WGS sequence"/>
</dbReference>
<keyword evidence="3" id="KW-1185">Reference proteome</keyword>
<dbReference type="SUPFAM" id="SSF82607">
    <property type="entry name" value="YbaB-like"/>
    <property type="match status" value="1"/>
</dbReference>
<dbReference type="Pfam" id="PF02575">
    <property type="entry name" value="YbaB_DNA_bd"/>
    <property type="match status" value="1"/>
</dbReference>
<reference evidence="2 3" key="1">
    <citation type="submission" date="2023-07" db="EMBL/GenBank/DDBJ databases">
        <title>Sequencing the genomes of 1000 actinobacteria strains.</title>
        <authorList>
            <person name="Klenk H.-P."/>
        </authorList>
    </citation>
    <scope>NUCLEOTIDE SEQUENCE [LARGE SCALE GENOMIC DNA]</scope>
    <source>
        <strain evidence="2 3">DSM 44109</strain>
    </source>
</reference>
<dbReference type="InterPro" id="IPR036894">
    <property type="entry name" value="YbaB-like_sf"/>
</dbReference>
<dbReference type="PANTHER" id="PTHR33449:SF1">
    <property type="entry name" value="NUCLEOID-ASSOCIATED PROTEIN YBAB"/>
    <property type="match status" value="1"/>
</dbReference>
<accession>A0ABT9RB00</accession>
<protein>
    <submittedName>
        <fullName evidence="2">DNA-binding protein YbaB</fullName>
    </submittedName>
</protein>
<comment type="caution">
    <text evidence="2">The sequence shown here is derived from an EMBL/GenBank/DDBJ whole genome shotgun (WGS) entry which is preliminary data.</text>
</comment>
<evidence type="ECO:0000313" key="3">
    <source>
        <dbReference type="Proteomes" id="UP001230426"/>
    </source>
</evidence>